<dbReference type="SMART" id="SM00363">
    <property type="entry name" value="S4"/>
    <property type="match status" value="1"/>
</dbReference>
<keyword evidence="2 4" id="KW-0694">RNA-binding</keyword>
<protein>
    <recommendedName>
        <fullName evidence="4">Heat shock protein 15</fullName>
    </recommendedName>
</protein>
<dbReference type="CDD" id="cd00165">
    <property type="entry name" value="S4"/>
    <property type="match status" value="1"/>
</dbReference>
<dbReference type="OrthoDB" id="9797176at2"/>
<sequence length="123" mass="14457">MRIDKWLWAARFFKTRPLAAEAVNGGHVHVNGQRVKPSRQIRTGDQLRITCQSAVWDVEVMALNDRRRPAAEARTLYQESRASQVRREEEAEARRLARLAAPHTDHRPDRRDRRHIRRFIGKT</sequence>
<proteinExistence type="inferred from homology"/>
<feature type="region of interest" description="Disordered" evidence="5">
    <location>
        <begin position="69"/>
        <end position="123"/>
    </location>
</feature>
<dbReference type="SUPFAM" id="SSF55174">
    <property type="entry name" value="Alpha-L RNA-binding motif"/>
    <property type="match status" value="1"/>
</dbReference>
<dbReference type="GO" id="GO:0003727">
    <property type="term" value="F:single-stranded RNA binding"/>
    <property type="evidence" value="ECO:0007669"/>
    <property type="project" value="InterPro"/>
</dbReference>
<feature type="compositionally biased region" description="Basic and acidic residues" evidence="5">
    <location>
        <begin position="85"/>
        <end position="95"/>
    </location>
</feature>
<keyword evidence="7" id="KW-0346">Stress response</keyword>
<dbReference type="GO" id="GO:0043023">
    <property type="term" value="F:ribosomal large subunit binding"/>
    <property type="evidence" value="ECO:0007669"/>
    <property type="project" value="InterPro"/>
</dbReference>
<dbReference type="PIRSF" id="PIRSF016821">
    <property type="entry name" value="HSP15"/>
    <property type="match status" value="1"/>
</dbReference>
<dbReference type="STRING" id="867345.SAMN05421693_12427"/>
<dbReference type="GO" id="GO:0003677">
    <property type="term" value="F:DNA binding"/>
    <property type="evidence" value="ECO:0007669"/>
    <property type="project" value="UniProtKB-KW"/>
</dbReference>
<keyword evidence="3 4" id="KW-0238">DNA-binding</keyword>
<dbReference type="Proteomes" id="UP000199496">
    <property type="component" value="Unassembled WGS sequence"/>
</dbReference>
<feature type="compositionally biased region" description="Basic residues" evidence="5">
    <location>
        <begin position="112"/>
        <end position="123"/>
    </location>
</feature>
<evidence type="ECO:0000313" key="7">
    <source>
        <dbReference type="EMBL" id="SEQ32455.1"/>
    </source>
</evidence>
<dbReference type="Pfam" id="PF01479">
    <property type="entry name" value="S4"/>
    <property type="match status" value="1"/>
</dbReference>
<keyword evidence="8" id="KW-1185">Reference proteome</keyword>
<accession>A0A1H9F3G6</accession>
<dbReference type="AlphaFoldDB" id="A0A1H9F3G6"/>
<dbReference type="RefSeq" id="WP_090208408.1">
    <property type="nucleotide sequence ID" value="NZ_FOFO01000024.1"/>
</dbReference>
<organism evidence="7 8">
    <name type="scientific">Ectothiorhodospira magna</name>
    <dbReference type="NCBI Taxonomy" id="867345"/>
    <lineage>
        <taxon>Bacteria</taxon>
        <taxon>Pseudomonadati</taxon>
        <taxon>Pseudomonadota</taxon>
        <taxon>Gammaproteobacteria</taxon>
        <taxon>Chromatiales</taxon>
        <taxon>Ectothiorhodospiraceae</taxon>
        <taxon>Ectothiorhodospira</taxon>
    </lineage>
</organism>
<evidence type="ECO:0000256" key="5">
    <source>
        <dbReference type="SAM" id="MobiDB-lite"/>
    </source>
</evidence>
<evidence type="ECO:0000313" key="8">
    <source>
        <dbReference type="Proteomes" id="UP000199496"/>
    </source>
</evidence>
<dbReference type="InterPro" id="IPR025708">
    <property type="entry name" value="HSP15"/>
</dbReference>
<evidence type="ECO:0000259" key="6">
    <source>
        <dbReference type="SMART" id="SM00363"/>
    </source>
</evidence>
<gene>
    <name evidence="7" type="ORF">SAMN05421693_12427</name>
</gene>
<evidence type="ECO:0000256" key="1">
    <source>
        <dbReference type="ARBA" id="ARBA00008396"/>
    </source>
</evidence>
<evidence type="ECO:0000256" key="4">
    <source>
        <dbReference type="PIRNR" id="PIRNR016821"/>
    </source>
</evidence>
<dbReference type="EMBL" id="FOFO01000024">
    <property type="protein sequence ID" value="SEQ32455.1"/>
    <property type="molecule type" value="Genomic_DNA"/>
</dbReference>
<reference evidence="7 8" key="1">
    <citation type="submission" date="2016-10" db="EMBL/GenBank/DDBJ databases">
        <authorList>
            <person name="de Groot N.N."/>
        </authorList>
    </citation>
    <scope>NUCLEOTIDE SEQUENCE [LARGE SCALE GENOMIC DNA]</scope>
    <source>
        <strain evidence="7 8">B7-7</strain>
    </source>
</reference>
<evidence type="ECO:0000256" key="3">
    <source>
        <dbReference type="ARBA" id="ARBA00023125"/>
    </source>
</evidence>
<comment type="similarity">
    <text evidence="1 4">Belongs to the HSP15 family.</text>
</comment>
<evidence type="ECO:0000256" key="2">
    <source>
        <dbReference type="ARBA" id="ARBA00022884"/>
    </source>
</evidence>
<dbReference type="Gene3D" id="3.10.290.10">
    <property type="entry name" value="RNA-binding S4 domain"/>
    <property type="match status" value="1"/>
</dbReference>
<feature type="domain" description="RNA-binding S4" evidence="6">
    <location>
        <begin position="1"/>
        <end position="61"/>
    </location>
</feature>
<dbReference type="InterPro" id="IPR002942">
    <property type="entry name" value="S4_RNA-bd"/>
</dbReference>
<dbReference type="GO" id="GO:0034605">
    <property type="term" value="P:cellular response to heat"/>
    <property type="evidence" value="ECO:0007669"/>
    <property type="project" value="InterPro"/>
</dbReference>
<dbReference type="PROSITE" id="PS50889">
    <property type="entry name" value="S4"/>
    <property type="match status" value="1"/>
</dbReference>
<dbReference type="InterPro" id="IPR036986">
    <property type="entry name" value="S4_RNA-bd_sf"/>
</dbReference>
<name>A0A1H9F3G6_9GAMM</name>